<keyword evidence="9" id="KW-1185">Reference proteome</keyword>
<dbReference type="AlphaFoldDB" id="A0A3L7K5E2"/>
<dbReference type="RefSeq" id="WP_121678750.1">
    <property type="nucleotide sequence ID" value="NZ_RCVZ01000001.1"/>
</dbReference>
<dbReference type="NCBIfam" id="TIGR00219">
    <property type="entry name" value="mreC"/>
    <property type="match status" value="1"/>
</dbReference>
<dbReference type="Pfam" id="PF04085">
    <property type="entry name" value="MreC"/>
    <property type="match status" value="1"/>
</dbReference>
<evidence type="ECO:0000256" key="4">
    <source>
        <dbReference type="ARBA" id="ARBA00032089"/>
    </source>
</evidence>
<dbReference type="PANTHER" id="PTHR34138:SF1">
    <property type="entry name" value="CELL SHAPE-DETERMINING PROTEIN MREC"/>
    <property type="match status" value="1"/>
</dbReference>
<dbReference type="PANTHER" id="PTHR34138">
    <property type="entry name" value="CELL SHAPE-DETERMINING PROTEIN MREC"/>
    <property type="match status" value="1"/>
</dbReference>
<evidence type="ECO:0000256" key="5">
    <source>
        <dbReference type="PIRNR" id="PIRNR038471"/>
    </source>
</evidence>
<proteinExistence type="inferred from homology"/>
<dbReference type="OrthoDB" id="9792313at2"/>
<dbReference type="EMBL" id="RCVZ01000001">
    <property type="protein sequence ID" value="RLQ98060.1"/>
    <property type="molecule type" value="Genomic_DNA"/>
</dbReference>
<keyword evidence="3 5" id="KW-0133">Cell shape</keyword>
<evidence type="ECO:0000313" key="9">
    <source>
        <dbReference type="Proteomes" id="UP000276770"/>
    </source>
</evidence>
<evidence type="ECO:0000259" key="7">
    <source>
        <dbReference type="Pfam" id="PF04085"/>
    </source>
</evidence>
<feature type="domain" description="Rod shape-determining protein MreC beta-barrel core" evidence="7">
    <location>
        <begin position="124"/>
        <end position="277"/>
    </location>
</feature>
<dbReference type="InterPro" id="IPR007221">
    <property type="entry name" value="MreC"/>
</dbReference>
<keyword evidence="6" id="KW-0175">Coiled coil</keyword>
<evidence type="ECO:0000256" key="3">
    <source>
        <dbReference type="ARBA" id="ARBA00022960"/>
    </source>
</evidence>
<gene>
    <name evidence="8" type="primary">mreC</name>
    <name evidence="8" type="ORF">D9X91_01335</name>
</gene>
<name>A0A3L7K5E2_9BACI</name>
<dbReference type="Gene3D" id="2.40.10.340">
    <property type="entry name" value="Rod shape-determining protein MreC, domain 1"/>
    <property type="match status" value="1"/>
</dbReference>
<comment type="function">
    <text evidence="5">Involved in formation and maintenance of cell shape.</text>
</comment>
<dbReference type="PIRSF" id="PIRSF038471">
    <property type="entry name" value="MreC"/>
    <property type="match status" value="1"/>
</dbReference>
<sequence>MPQFFLNKRLILLLVGIIVLVALIGFSLRDRKNVSVPEKFIGDIVGFGQNIVSKPANSVAGFFQNIEDLQNTYTENKKLKSRLDELSMLEGKVNDLEKDNKRLKSVLDIKDDLSEFKPLQATTIARNPLQWDELIVIDKGSVNGVKPDMAVITSKGFIGKVKNAKAFTSTVQLLSARDPKNRISVTVQNEKSKDGVFGLIEGYDSEKKMLLLKRLPYDVEVKKGQNVVTSGMGGVFPKGLPVGKIEKLVPDQYGLTQMAYVKPSADLYDIDHVMVVEREMKTINAFDLTNDKDKGGN</sequence>
<evidence type="ECO:0000313" key="8">
    <source>
        <dbReference type="EMBL" id="RLQ98060.1"/>
    </source>
</evidence>
<evidence type="ECO:0000256" key="2">
    <source>
        <dbReference type="ARBA" id="ARBA00013855"/>
    </source>
</evidence>
<dbReference type="GO" id="GO:0005886">
    <property type="term" value="C:plasma membrane"/>
    <property type="evidence" value="ECO:0007669"/>
    <property type="project" value="TreeGrafter"/>
</dbReference>
<dbReference type="Gene3D" id="1.20.5.490">
    <property type="entry name" value="Single helix bin"/>
    <property type="match status" value="1"/>
</dbReference>
<protein>
    <recommendedName>
        <fullName evidence="2 5">Cell shape-determining protein MreC</fullName>
    </recommendedName>
    <alternativeName>
        <fullName evidence="4 5">Cell shape protein MreC</fullName>
    </alternativeName>
</protein>
<evidence type="ECO:0000256" key="6">
    <source>
        <dbReference type="SAM" id="Coils"/>
    </source>
</evidence>
<reference evidence="8 9" key="1">
    <citation type="submission" date="2018-10" db="EMBL/GenBank/DDBJ databases">
        <title>Falsibacillus sp. genome draft.</title>
        <authorList>
            <person name="Shi S."/>
        </authorList>
    </citation>
    <scope>NUCLEOTIDE SEQUENCE [LARGE SCALE GENOMIC DNA]</scope>
    <source>
        <strain evidence="8 9">GY 10110</strain>
    </source>
</reference>
<dbReference type="InterPro" id="IPR042175">
    <property type="entry name" value="Cell/Rod_MreC_2"/>
</dbReference>
<dbReference type="GO" id="GO:0008360">
    <property type="term" value="P:regulation of cell shape"/>
    <property type="evidence" value="ECO:0007669"/>
    <property type="project" value="UniProtKB-KW"/>
</dbReference>
<organism evidence="8 9">
    <name type="scientific">Falsibacillus albus</name>
    <dbReference type="NCBI Taxonomy" id="2478915"/>
    <lineage>
        <taxon>Bacteria</taxon>
        <taxon>Bacillati</taxon>
        <taxon>Bacillota</taxon>
        <taxon>Bacilli</taxon>
        <taxon>Bacillales</taxon>
        <taxon>Bacillaceae</taxon>
        <taxon>Falsibacillus</taxon>
    </lineage>
</organism>
<comment type="caution">
    <text evidence="8">The sequence shown here is derived from an EMBL/GenBank/DDBJ whole genome shotgun (WGS) entry which is preliminary data.</text>
</comment>
<dbReference type="InterPro" id="IPR042177">
    <property type="entry name" value="Cell/Rod_1"/>
</dbReference>
<feature type="coiled-coil region" evidence="6">
    <location>
        <begin position="69"/>
        <end position="106"/>
    </location>
</feature>
<accession>A0A3L7K5E2</accession>
<dbReference type="InterPro" id="IPR055342">
    <property type="entry name" value="MreC_beta-barrel_core"/>
</dbReference>
<evidence type="ECO:0000256" key="1">
    <source>
        <dbReference type="ARBA" id="ARBA00009369"/>
    </source>
</evidence>
<dbReference type="Gene3D" id="2.40.10.350">
    <property type="entry name" value="Rod shape-determining protein MreC, domain 2"/>
    <property type="match status" value="1"/>
</dbReference>
<comment type="similarity">
    <text evidence="1 5">Belongs to the MreC family.</text>
</comment>
<dbReference type="Proteomes" id="UP000276770">
    <property type="component" value="Unassembled WGS sequence"/>
</dbReference>